<feature type="compositionally biased region" description="Basic and acidic residues" evidence="5">
    <location>
        <begin position="50"/>
        <end position="66"/>
    </location>
</feature>
<dbReference type="PANTHER" id="PTHR10015:SF206">
    <property type="entry name" value="HSF-TYPE DNA-BINDING DOMAIN-CONTAINING PROTEIN"/>
    <property type="match status" value="1"/>
</dbReference>
<accession>A0A9N8EE61</accession>
<comment type="subcellular location">
    <subcellularLocation>
        <location evidence="1">Nucleus</location>
    </subcellularLocation>
</comment>
<dbReference type="GO" id="GO:0005634">
    <property type="term" value="C:nucleus"/>
    <property type="evidence" value="ECO:0007669"/>
    <property type="project" value="UniProtKB-SubCell"/>
</dbReference>
<evidence type="ECO:0000256" key="5">
    <source>
        <dbReference type="SAM" id="MobiDB-lite"/>
    </source>
</evidence>
<evidence type="ECO:0000259" key="6">
    <source>
        <dbReference type="SMART" id="SM00415"/>
    </source>
</evidence>
<organism evidence="7 8">
    <name type="scientific">Seminavis robusta</name>
    <dbReference type="NCBI Taxonomy" id="568900"/>
    <lineage>
        <taxon>Eukaryota</taxon>
        <taxon>Sar</taxon>
        <taxon>Stramenopiles</taxon>
        <taxon>Ochrophyta</taxon>
        <taxon>Bacillariophyta</taxon>
        <taxon>Bacillariophyceae</taxon>
        <taxon>Bacillariophycidae</taxon>
        <taxon>Naviculales</taxon>
        <taxon>Naviculaceae</taxon>
        <taxon>Seminavis</taxon>
    </lineage>
</organism>
<evidence type="ECO:0000313" key="8">
    <source>
        <dbReference type="Proteomes" id="UP001153069"/>
    </source>
</evidence>
<feature type="region of interest" description="Disordered" evidence="5">
    <location>
        <begin position="1"/>
        <end position="73"/>
    </location>
</feature>
<dbReference type="InterPro" id="IPR036390">
    <property type="entry name" value="WH_DNA-bd_sf"/>
</dbReference>
<keyword evidence="3" id="KW-0539">Nucleus</keyword>
<dbReference type="GO" id="GO:0003700">
    <property type="term" value="F:DNA-binding transcription factor activity"/>
    <property type="evidence" value="ECO:0007669"/>
    <property type="project" value="InterPro"/>
</dbReference>
<feature type="region of interest" description="Disordered" evidence="5">
    <location>
        <begin position="259"/>
        <end position="302"/>
    </location>
</feature>
<gene>
    <name evidence="7" type="ORF">SEMRO_993_G228910.1</name>
</gene>
<evidence type="ECO:0000313" key="7">
    <source>
        <dbReference type="EMBL" id="CAB9519153.1"/>
    </source>
</evidence>
<dbReference type="Proteomes" id="UP001153069">
    <property type="component" value="Unassembled WGS sequence"/>
</dbReference>
<feature type="region of interest" description="Disordered" evidence="5">
    <location>
        <begin position="106"/>
        <end position="126"/>
    </location>
</feature>
<reference evidence="7" key="1">
    <citation type="submission" date="2020-06" db="EMBL/GenBank/DDBJ databases">
        <authorList>
            <consortium name="Plant Systems Biology data submission"/>
        </authorList>
    </citation>
    <scope>NUCLEOTIDE SEQUENCE</scope>
    <source>
        <strain evidence="7">D6</strain>
    </source>
</reference>
<feature type="domain" description="HSF-type DNA-binding" evidence="6">
    <location>
        <begin position="126"/>
        <end position="226"/>
    </location>
</feature>
<proteinExistence type="inferred from homology"/>
<keyword evidence="8" id="KW-1185">Reference proteome</keyword>
<dbReference type="PANTHER" id="PTHR10015">
    <property type="entry name" value="HEAT SHOCK TRANSCRIPTION FACTOR"/>
    <property type="match status" value="1"/>
</dbReference>
<comment type="caution">
    <text evidence="7">The sequence shown here is derived from an EMBL/GenBank/DDBJ whole genome shotgun (WGS) entry which is preliminary data.</text>
</comment>
<protein>
    <submittedName>
        <fullName evidence="7">HSF-type DNA-binding</fullName>
    </submittedName>
</protein>
<evidence type="ECO:0000256" key="1">
    <source>
        <dbReference type="ARBA" id="ARBA00004123"/>
    </source>
</evidence>
<dbReference type="AlphaFoldDB" id="A0A9N8EE61"/>
<dbReference type="InterPro" id="IPR036388">
    <property type="entry name" value="WH-like_DNA-bd_sf"/>
</dbReference>
<comment type="similarity">
    <text evidence="4">Belongs to the HSF family.</text>
</comment>
<dbReference type="GO" id="GO:0043565">
    <property type="term" value="F:sequence-specific DNA binding"/>
    <property type="evidence" value="ECO:0007669"/>
    <property type="project" value="InterPro"/>
</dbReference>
<feature type="compositionally biased region" description="Low complexity" evidence="5">
    <location>
        <begin position="486"/>
        <end position="502"/>
    </location>
</feature>
<name>A0A9N8EE61_9STRA</name>
<evidence type="ECO:0000256" key="4">
    <source>
        <dbReference type="RuleBase" id="RU004020"/>
    </source>
</evidence>
<evidence type="ECO:0000256" key="3">
    <source>
        <dbReference type="ARBA" id="ARBA00023242"/>
    </source>
</evidence>
<evidence type="ECO:0000256" key="2">
    <source>
        <dbReference type="ARBA" id="ARBA00023125"/>
    </source>
</evidence>
<feature type="region of interest" description="Disordered" evidence="5">
    <location>
        <begin position="477"/>
        <end position="502"/>
    </location>
</feature>
<dbReference type="SMART" id="SM00415">
    <property type="entry name" value="HSF"/>
    <property type="match status" value="1"/>
</dbReference>
<dbReference type="OrthoDB" id="49295at2759"/>
<dbReference type="InterPro" id="IPR000232">
    <property type="entry name" value="HSF_DNA-bd"/>
</dbReference>
<dbReference type="EMBL" id="CAICTM010000991">
    <property type="protein sequence ID" value="CAB9519153.1"/>
    <property type="molecule type" value="Genomic_DNA"/>
</dbReference>
<keyword evidence="2 7" id="KW-0238">DNA-binding</keyword>
<dbReference type="SUPFAM" id="SSF46785">
    <property type="entry name" value="Winged helix' DNA-binding domain"/>
    <property type="match status" value="1"/>
</dbReference>
<dbReference type="Gene3D" id="1.10.10.10">
    <property type="entry name" value="Winged helix-like DNA-binding domain superfamily/Winged helix DNA-binding domain"/>
    <property type="match status" value="1"/>
</dbReference>
<feature type="compositionally biased region" description="Gly residues" evidence="5">
    <location>
        <begin position="32"/>
        <end position="42"/>
    </location>
</feature>
<dbReference type="Pfam" id="PF00447">
    <property type="entry name" value="HSF_DNA-bind"/>
    <property type="match status" value="1"/>
</dbReference>
<sequence length="555" mass="58962">MNKRNSSMEDESSESNKRQLSQDIAGRVSPSGSGGAGSGSGSGRRKKSRTLTDQEGGFRAESKEATGDSSLNLSGTGGAYSSAAMSSALGMLQEAKTTIPATATATASAPATAPASGAAPNPSEEAGVTFPERLMELIMNETDKRALWWLPDGKTFAINSKQFTSTILAKKFQGSKFESFTRKLARWGFKRLSGADIPPQTFFFQHPYFLKDKPQLAKEISGSKKKITIASLEEKTSHQSPAPATSSLAQAAIMTVPAPAPWPTFADQPQHTQQQQQAQAQAQTQPPMGTGTGPGIDAPLYDALAGTGASRHLQQQPRNTTRSSNTNLAAATQLRQQDLEMQLLLRSVVNSFGESPRIPQRQEALQASHLFAEHDRTRRVLAATPSSNSFALAGLSNLTSPTSRAALSHTIPATLSNRASSSAADLSSSSNSTAAALNLPDLLPTSRNVTSNSNSRALAAAGLRVPNFLSENPASAAVLQSHQTHSSGTAADTGAGAADPAATSSSTSLELVRLYLQQQETNRQEALLMQRNELIRQELLRREQQRQNREGRGEP</sequence>
<feature type="compositionally biased region" description="Low complexity" evidence="5">
    <location>
        <begin position="268"/>
        <end position="289"/>
    </location>
</feature>